<keyword evidence="2" id="KW-1185">Reference proteome</keyword>
<comment type="caution">
    <text evidence="1">The sequence shown here is derived from an EMBL/GenBank/DDBJ whole genome shotgun (WGS) entry which is preliminary data.</text>
</comment>
<reference evidence="1 2" key="1">
    <citation type="submission" date="2023-07" db="EMBL/GenBank/DDBJ databases">
        <title>Genomic Encyclopedia of Type Strains, Phase IV (KMG-IV): sequencing the most valuable type-strain genomes for metagenomic binning, comparative biology and taxonomic classification.</title>
        <authorList>
            <person name="Goeker M."/>
        </authorList>
    </citation>
    <scope>NUCLEOTIDE SEQUENCE [LARGE SCALE GENOMIC DNA]</scope>
    <source>
        <strain evidence="1 2">DSM 17740</strain>
    </source>
</reference>
<evidence type="ECO:0008006" key="3">
    <source>
        <dbReference type="Google" id="ProtNLM"/>
    </source>
</evidence>
<dbReference type="EMBL" id="JAUSUQ010000003">
    <property type="protein sequence ID" value="MDQ0338154.1"/>
    <property type="molecule type" value="Genomic_DNA"/>
</dbReference>
<name>A0ABU0CP19_9BACI</name>
<accession>A0ABU0CP19</accession>
<dbReference type="Gene3D" id="3.90.580.10">
    <property type="entry name" value="Zinc finger, CHC2-type domain"/>
    <property type="match status" value="1"/>
</dbReference>
<dbReference type="InterPro" id="IPR036977">
    <property type="entry name" value="DNA_primase_Znf_CHC2"/>
</dbReference>
<sequence>MLPEILPNAEQHGLIINERTREKREVLAKCPFCEEDSKPGKEKKFYLSLNTQDQVFKCWFCGEAGGVFRFISLLENIPESEVIERYRGKKGKYKPHPAERLTLSQLRLLGYKLKTPVGGSEKAVLRLLSGFPFSPVERVESVCGK</sequence>
<evidence type="ECO:0000313" key="1">
    <source>
        <dbReference type="EMBL" id="MDQ0338154.1"/>
    </source>
</evidence>
<dbReference type="Proteomes" id="UP001232445">
    <property type="component" value="Unassembled WGS sequence"/>
</dbReference>
<organism evidence="1 2">
    <name type="scientific">Caldalkalibacillus uzonensis</name>
    <dbReference type="NCBI Taxonomy" id="353224"/>
    <lineage>
        <taxon>Bacteria</taxon>
        <taxon>Bacillati</taxon>
        <taxon>Bacillota</taxon>
        <taxon>Bacilli</taxon>
        <taxon>Bacillales</taxon>
        <taxon>Bacillaceae</taxon>
        <taxon>Caldalkalibacillus</taxon>
    </lineage>
</organism>
<protein>
    <recommendedName>
        <fullName evidence="3">Zinc finger CHC2-type domain-containing protein</fullName>
    </recommendedName>
</protein>
<evidence type="ECO:0000313" key="2">
    <source>
        <dbReference type="Proteomes" id="UP001232445"/>
    </source>
</evidence>
<dbReference type="RefSeq" id="WP_307336078.1">
    <property type="nucleotide sequence ID" value="NZ_JAUSUQ010000003.1"/>
</dbReference>
<gene>
    <name evidence="1" type="ORF">J2S00_000938</name>
</gene>
<dbReference type="SUPFAM" id="SSF57783">
    <property type="entry name" value="Zinc beta-ribbon"/>
    <property type="match status" value="1"/>
</dbReference>
<proteinExistence type="predicted"/>